<sequence length="96" mass="10670">MSNFNKILFKSVFYIGLFFILGACVSRINQENYQKIQKGMTLEEVKAIIGEPTESKSAGIGGLVSGTSAVWKGDNMTIDIKFLNDKVQLKSFTENK</sequence>
<dbReference type="EMBL" id="AP014633">
    <property type="protein sequence ID" value="BAP56059.1"/>
    <property type="molecule type" value="Genomic_DNA"/>
</dbReference>
<dbReference type="HOGENOM" id="CLU_179293_0_0_6"/>
<evidence type="ECO:0000313" key="4">
    <source>
        <dbReference type="Proteomes" id="UP000031623"/>
    </source>
</evidence>
<keyword evidence="2" id="KW-1133">Transmembrane helix</keyword>
<dbReference type="InterPro" id="IPR037873">
    <property type="entry name" value="BamE-like"/>
</dbReference>
<dbReference type="Proteomes" id="UP000031623">
    <property type="component" value="Chromosome"/>
</dbReference>
<gene>
    <name evidence="3" type="ORF">THII_1762</name>
</gene>
<proteinExistence type="predicted"/>
<protein>
    <recommendedName>
        <fullName evidence="5">Lipoprotein</fullName>
    </recommendedName>
</protein>
<evidence type="ECO:0008006" key="5">
    <source>
        <dbReference type="Google" id="ProtNLM"/>
    </source>
</evidence>
<dbReference type="PROSITE" id="PS51257">
    <property type="entry name" value="PROKAR_LIPOPROTEIN"/>
    <property type="match status" value="1"/>
</dbReference>
<organism evidence="3 4">
    <name type="scientific">Thioploca ingrica</name>
    <dbReference type="NCBI Taxonomy" id="40754"/>
    <lineage>
        <taxon>Bacteria</taxon>
        <taxon>Pseudomonadati</taxon>
        <taxon>Pseudomonadota</taxon>
        <taxon>Gammaproteobacteria</taxon>
        <taxon>Thiotrichales</taxon>
        <taxon>Thiotrichaceae</taxon>
        <taxon>Thioploca</taxon>
    </lineage>
</organism>
<keyword evidence="2" id="KW-0812">Transmembrane</keyword>
<evidence type="ECO:0000313" key="3">
    <source>
        <dbReference type="EMBL" id="BAP56059.1"/>
    </source>
</evidence>
<accession>A0A090AG16</accession>
<dbReference type="KEGG" id="tig:THII_1762"/>
<dbReference type="AlphaFoldDB" id="A0A090AG16"/>
<keyword evidence="2" id="KW-0472">Membrane</keyword>
<dbReference type="Gene3D" id="3.30.1450.10">
    <property type="match status" value="1"/>
</dbReference>
<reference evidence="3" key="1">
    <citation type="journal article" date="2014" name="ISME J.">
        <title>Ecophysiology of Thioploca ingrica as revealed by the complete genome sequence supplemented with proteomic evidence.</title>
        <authorList>
            <person name="Kojima H."/>
            <person name="Ogura Y."/>
            <person name="Yamamoto N."/>
            <person name="Togashi T."/>
            <person name="Mori H."/>
            <person name="Watanabe T."/>
            <person name="Nemoto F."/>
            <person name="Kurokawa K."/>
            <person name="Hayashi T."/>
            <person name="Fukui M."/>
        </authorList>
    </citation>
    <scope>NUCLEOTIDE SEQUENCE [LARGE SCALE GENOMIC DNA]</scope>
</reference>
<evidence type="ECO:0000256" key="2">
    <source>
        <dbReference type="SAM" id="Phobius"/>
    </source>
</evidence>
<name>A0A090AG16_9GAMM</name>
<keyword evidence="4" id="KW-1185">Reference proteome</keyword>
<feature type="transmembrane region" description="Helical" evidence="2">
    <location>
        <begin position="12"/>
        <end position="29"/>
    </location>
</feature>
<dbReference type="STRING" id="40754.THII_1762"/>
<evidence type="ECO:0000256" key="1">
    <source>
        <dbReference type="ARBA" id="ARBA00022729"/>
    </source>
</evidence>
<keyword evidence="1" id="KW-0732">Signal</keyword>